<dbReference type="Proteomes" id="UP000030651">
    <property type="component" value="Unassembled WGS sequence"/>
</dbReference>
<keyword evidence="2" id="KW-1185">Reference proteome</keyword>
<organism evidence="1 2">
    <name type="scientific">Pestalotiopsis fici (strain W106-1 / CGMCC3.15140)</name>
    <dbReference type="NCBI Taxonomy" id="1229662"/>
    <lineage>
        <taxon>Eukaryota</taxon>
        <taxon>Fungi</taxon>
        <taxon>Dikarya</taxon>
        <taxon>Ascomycota</taxon>
        <taxon>Pezizomycotina</taxon>
        <taxon>Sordariomycetes</taxon>
        <taxon>Xylariomycetidae</taxon>
        <taxon>Amphisphaeriales</taxon>
        <taxon>Sporocadaceae</taxon>
        <taxon>Pestalotiopsis</taxon>
    </lineage>
</organism>
<dbReference type="AlphaFoldDB" id="W3WMI9"/>
<evidence type="ECO:0000313" key="1">
    <source>
        <dbReference type="EMBL" id="ETS74036.1"/>
    </source>
</evidence>
<gene>
    <name evidence="1" type="ORF">PFICI_13902</name>
</gene>
<dbReference type="GeneID" id="19278915"/>
<reference evidence="2" key="1">
    <citation type="journal article" date="2015" name="BMC Genomics">
        <title>Genomic and transcriptomic analysis of the endophytic fungus Pestalotiopsis fici reveals its lifestyle and high potential for synthesis of natural products.</title>
        <authorList>
            <person name="Wang X."/>
            <person name="Zhang X."/>
            <person name="Liu L."/>
            <person name="Xiang M."/>
            <person name="Wang W."/>
            <person name="Sun X."/>
            <person name="Che Y."/>
            <person name="Guo L."/>
            <person name="Liu G."/>
            <person name="Guo L."/>
            <person name="Wang C."/>
            <person name="Yin W.B."/>
            <person name="Stadler M."/>
            <person name="Zhang X."/>
            <person name="Liu X."/>
        </authorList>
    </citation>
    <scope>NUCLEOTIDE SEQUENCE [LARGE SCALE GENOMIC DNA]</scope>
    <source>
        <strain evidence="2">W106-1 / CGMCC3.15140</strain>
    </source>
</reference>
<protein>
    <submittedName>
        <fullName evidence="1">Uncharacterized protein</fullName>
    </submittedName>
</protein>
<name>W3WMI9_PESFW</name>
<dbReference type="EMBL" id="KI912120">
    <property type="protein sequence ID" value="ETS74036.1"/>
    <property type="molecule type" value="Genomic_DNA"/>
</dbReference>
<evidence type="ECO:0000313" key="2">
    <source>
        <dbReference type="Proteomes" id="UP000030651"/>
    </source>
</evidence>
<dbReference type="InParanoid" id="W3WMI9"/>
<dbReference type="RefSeq" id="XP_007840674.1">
    <property type="nucleotide sequence ID" value="XM_007842483.1"/>
</dbReference>
<proteinExistence type="predicted"/>
<dbReference type="OrthoDB" id="5428863at2759"/>
<dbReference type="KEGG" id="pfy:PFICI_13902"/>
<dbReference type="HOGENOM" id="CLU_1138341_0_0_1"/>
<sequence>MNAKLNTSGLCWHHGVEGNSRRQGFPSWSWVGWHGAVSWTLPYGSAEDGEKTVFQLEVAGFRAGVGEERMDLGEARRAKSGPLVLNLASVAIPASAFALKDVEGTDGRHDNDTISMYGCPMPWGADESVTNATETRWTLQRSYLSHANGTRKASRQTLRQGLQEGTFKLMLVHVYRDSDERLRFQAWILQKTSDHKGESCYERVGGVNHIVLANGPATEEERDTFQGSLYKLVKGDEFEMFDIC</sequence>
<accession>W3WMI9</accession>